<dbReference type="Proteomes" id="UP001320898">
    <property type="component" value="Unassembled WGS sequence"/>
</dbReference>
<reference evidence="1 2" key="1">
    <citation type="submission" date="2022-04" db="EMBL/GenBank/DDBJ databases">
        <authorList>
            <person name="Ye Y.-Q."/>
            <person name="Du Z.-J."/>
        </authorList>
    </citation>
    <scope>NUCLEOTIDE SEQUENCE [LARGE SCALE GENOMIC DNA]</scope>
    <source>
        <strain evidence="1 2">A6E488</strain>
    </source>
</reference>
<proteinExistence type="predicted"/>
<dbReference type="EMBL" id="JALIDZ010000002">
    <property type="protein sequence ID" value="MCT8970883.1"/>
    <property type="molecule type" value="Genomic_DNA"/>
</dbReference>
<evidence type="ECO:0000313" key="1">
    <source>
        <dbReference type="EMBL" id="MCT8970883.1"/>
    </source>
</evidence>
<dbReference type="AlphaFoldDB" id="A0AAW5QW39"/>
<evidence type="ECO:0000313" key="2">
    <source>
        <dbReference type="Proteomes" id="UP001320898"/>
    </source>
</evidence>
<sequence length="93" mass="9632">MNATEKRLADALNGYGDATTYISNLSVLLDKAVEELLSADRESISGAVAAIDRCTALMIIARDSAEGEVKAMDARAGITASAREAPEMGAPCA</sequence>
<gene>
    <name evidence="1" type="ORF">MUB46_03325</name>
</gene>
<dbReference type="RefSeq" id="WP_261614461.1">
    <property type="nucleotide sequence ID" value="NZ_JALIDZ010000002.1"/>
</dbReference>
<keyword evidence="2" id="KW-1185">Reference proteome</keyword>
<name>A0AAW5QW39_9HYPH</name>
<comment type="caution">
    <text evidence="1">The sequence shown here is derived from an EMBL/GenBank/DDBJ whole genome shotgun (WGS) entry which is preliminary data.</text>
</comment>
<organism evidence="1 2">
    <name type="scientific">Microbaculum marinisediminis</name>
    <dbReference type="NCBI Taxonomy" id="2931392"/>
    <lineage>
        <taxon>Bacteria</taxon>
        <taxon>Pseudomonadati</taxon>
        <taxon>Pseudomonadota</taxon>
        <taxon>Alphaproteobacteria</taxon>
        <taxon>Hyphomicrobiales</taxon>
        <taxon>Tepidamorphaceae</taxon>
        <taxon>Microbaculum</taxon>
    </lineage>
</organism>
<accession>A0AAW5QW39</accession>
<protein>
    <submittedName>
        <fullName evidence="1">Uncharacterized protein</fullName>
    </submittedName>
</protein>